<proteinExistence type="predicted"/>
<name>A0A385DDE3_9ACTN</name>
<feature type="compositionally biased region" description="Gly residues" evidence="1">
    <location>
        <begin position="48"/>
        <end position="58"/>
    </location>
</feature>
<evidence type="ECO:0000313" key="4">
    <source>
        <dbReference type="Proteomes" id="UP000259636"/>
    </source>
</evidence>
<evidence type="ECO:0000256" key="2">
    <source>
        <dbReference type="SAM" id="SignalP"/>
    </source>
</evidence>
<dbReference type="AlphaFoldDB" id="A0A385DDE3"/>
<dbReference type="RefSeq" id="WP_117349852.1">
    <property type="nucleotide sequence ID" value="NZ_CP031742.1"/>
</dbReference>
<evidence type="ECO:0000313" key="3">
    <source>
        <dbReference type="EMBL" id="AXQ56428.1"/>
    </source>
</evidence>
<dbReference type="KEGG" id="sky:D0C37_18760"/>
<accession>A0A385DDE3</accession>
<gene>
    <name evidence="3" type="ORF">D0C37_18760</name>
</gene>
<feature type="signal peptide" evidence="2">
    <location>
        <begin position="1"/>
        <end position="23"/>
    </location>
</feature>
<dbReference type="EMBL" id="CP031742">
    <property type="protein sequence ID" value="AXQ56428.1"/>
    <property type="molecule type" value="Genomic_DNA"/>
</dbReference>
<sequence>MRKLVRISVAASAAALLLLTGCGGDGDSSGGGTGKHKGGSHGSDSDGDGGTGGSGSGGASAAPDSADGAWHATVEGTSLFLTITGNQAATIGKGSCAGTYQTRTLSLKCADGSTDRTSGKAELSGDGDSLTVSWEGSGKETFRRVDPGTLPQELPTDLPTELPSGLPTGDVTTQ</sequence>
<evidence type="ECO:0008006" key="5">
    <source>
        <dbReference type="Google" id="ProtNLM"/>
    </source>
</evidence>
<evidence type="ECO:0000256" key="1">
    <source>
        <dbReference type="SAM" id="MobiDB-lite"/>
    </source>
</evidence>
<feature type="region of interest" description="Disordered" evidence="1">
    <location>
        <begin position="111"/>
        <end position="174"/>
    </location>
</feature>
<feature type="compositionally biased region" description="Basic and acidic residues" evidence="1">
    <location>
        <begin position="137"/>
        <end position="146"/>
    </location>
</feature>
<organism evidence="3 4">
    <name type="scientific">Streptomyces koyangensis</name>
    <dbReference type="NCBI Taxonomy" id="188770"/>
    <lineage>
        <taxon>Bacteria</taxon>
        <taxon>Bacillati</taxon>
        <taxon>Actinomycetota</taxon>
        <taxon>Actinomycetes</taxon>
        <taxon>Kitasatosporales</taxon>
        <taxon>Streptomycetaceae</taxon>
        <taxon>Streptomyces</taxon>
        <taxon>Streptomyces aurantiacus group</taxon>
    </lineage>
</organism>
<protein>
    <recommendedName>
        <fullName evidence="5">Lipoprotein</fullName>
    </recommendedName>
</protein>
<keyword evidence="2" id="KW-0732">Signal</keyword>
<dbReference type="Proteomes" id="UP000259636">
    <property type="component" value="Chromosome"/>
</dbReference>
<dbReference type="GeneID" id="300116198"/>
<feature type="chain" id="PRO_5038862439" description="Lipoprotein" evidence="2">
    <location>
        <begin position="24"/>
        <end position="174"/>
    </location>
</feature>
<dbReference type="PROSITE" id="PS51257">
    <property type="entry name" value="PROKAR_LIPOPROTEIN"/>
    <property type="match status" value="1"/>
</dbReference>
<reference evidence="3 4" key="1">
    <citation type="submission" date="2018-08" db="EMBL/GenBank/DDBJ databases">
        <authorList>
            <person name="Ferrada E.E."/>
            <person name="Latorre B.A."/>
        </authorList>
    </citation>
    <scope>NUCLEOTIDE SEQUENCE [LARGE SCALE GENOMIC DNA]</scope>
    <source>
        <strain evidence="3 4">VK-A60T</strain>
    </source>
</reference>
<feature type="compositionally biased region" description="Low complexity" evidence="1">
    <location>
        <begin position="59"/>
        <end position="69"/>
    </location>
</feature>
<feature type="region of interest" description="Disordered" evidence="1">
    <location>
        <begin position="28"/>
        <end position="70"/>
    </location>
</feature>